<accession>A0A2N3PYB6</accession>
<dbReference type="InterPro" id="IPR013525">
    <property type="entry name" value="ABC2_TM"/>
</dbReference>
<feature type="transmembrane region" description="Helical" evidence="9">
    <location>
        <begin position="174"/>
        <end position="194"/>
    </location>
</feature>
<dbReference type="PANTHER" id="PTHR30413">
    <property type="entry name" value="INNER MEMBRANE TRANSPORT PERMEASE"/>
    <property type="match status" value="1"/>
</dbReference>
<dbReference type="AlphaFoldDB" id="A0A2N3PYB6"/>
<keyword evidence="4" id="KW-1003">Cell membrane</keyword>
<dbReference type="GO" id="GO:0005886">
    <property type="term" value="C:plasma membrane"/>
    <property type="evidence" value="ECO:0007669"/>
    <property type="project" value="UniProtKB-SubCell"/>
</dbReference>
<evidence type="ECO:0000256" key="4">
    <source>
        <dbReference type="ARBA" id="ARBA00022475"/>
    </source>
</evidence>
<dbReference type="GO" id="GO:0015920">
    <property type="term" value="P:lipopolysaccharide transport"/>
    <property type="evidence" value="ECO:0007669"/>
    <property type="project" value="TreeGrafter"/>
</dbReference>
<comment type="caution">
    <text evidence="11">The sequence shown here is derived from an EMBL/GenBank/DDBJ whole genome shotgun (WGS) entry which is preliminary data.</text>
</comment>
<dbReference type="PANTHER" id="PTHR30413:SF10">
    <property type="entry name" value="CAPSULE POLYSACCHARIDE EXPORT INNER-MEMBRANE PROTEIN CTRC"/>
    <property type="match status" value="1"/>
</dbReference>
<reference evidence="12" key="1">
    <citation type="submission" date="2017-12" db="EMBL/GenBank/DDBJ databases">
        <title>Draft genome sequence of Telmatospirillum siberiense 26-4b1T, an acidotolerant peatland alphaproteobacterium potentially involved in sulfur cycling.</title>
        <authorList>
            <person name="Hausmann B."/>
            <person name="Pjevac P."/>
            <person name="Schreck K."/>
            <person name="Herbold C.W."/>
            <person name="Daims H."/>
            <person name="Wagner M."/>
            <person name="Pester M."/>
            <person name="Loy A."/>
        </authorList>
    </citation>
    <scope>NUCLEOTIDE SEQUENCE [LARGE SCALE GENOMIC DNA]</scope>
    <source>
        <strain evidence="12">26-4b1</strain>
    </source>
</reference>
<keyword evidence="3" id="KW-0813">Transport</keyword>
<feature type="transmembrane region" description="Helical" evidence="9">
    <location>
        <begin position="201"/>
        <end position="220"/>
    </location>
</feature>
<name>A0A2N3PYB6_9PROT</name>
<keyword evidence="8 9" id="KW-0472">Membrane</keyword>
<keyword evidence="6 9" id="KW-1133">Transmembrane helix</keyword>
<evidence type="ECO:0000313" key="12">
    <source>
        <dbReference type="Proteomes" id="UP000233293"/>
    </source>
</evidence>
<comment type="subcellular location">
    <subcellularLocation>
        <location evidence="1">Cell membrane</location>
        <topology evidence="1">Multi-pass membrane protein</topology>
    </subcellularLocation>
</comment>
<evidence type="ECO:0000313" key="11">
    <source>
        <dbReference type="EMBL" id="PKU25410.1"/>
    </source>
</evidence>
<evidence type="ECO:0000256" key="7">
    <source>
        <dbReference type="ARBA" id="ARBA00023047"/>
    </source>
</evidence>
<feature type="transmembrane region" description="Helical" evidence="9">
    <location>
        <begin position="62"/>
        <end position="83"/>
    </location>
</feature>
<evidence type="ECO:0000259" key="10">
    <source>
        <dbReference type="Pfam" id="PF01061"/>
    </source>
</evidence>
<evidence type="ECO:0000256" key="1">
    <source>
        <dbReference type="ARBA" id="ARBA00004651"/>
    </source>
</evidence>
<evidence type="ECO:0000256" key="5">
    <source>
        <dbReference type="ARBA" id="ARBA00022692"/>
    </source>
</evidence>
<dbReference type="Pfam" id="PF01061">
    <property type="entry name" value="ABC2_membrane"/>
    <property type="match status" value="1"/>
</dbReference>
<keyword evidence="5 9" id="KW-0812">Transmembrane</keyword>
<evidence type="ECO:0000256" key="8">
    <source>
        <dbReference type="ARBA" id="ARBA00023136"/>
    </source>
</evidence>
<feature type="transmembrane region" description="Helical" evidence="9">
    <location>
        <begin position="141"/>
        <end position="162"/>
    </location>
</feature>
<comment type="similarity">
    <text evidence="2">Belongs to the ABC-2 integral membrane protein family.</text>
</comment>
<evidence type="ECO:0000256" key="6">
    <source>
        <dbReference type="ARBA" id="ARBA00022989"/>
    </source>
</evidence>
<feature type="transmembrane region" description="Helical" evidence="9">
    <location>
        <begin position="258"/>
        <end position="276"/>
    </location>
</feature>
<evidence type="ECO:0000256" key="3">
    <source>
        <dbReference type="ARBA" id="ARBA00022448"/>
    </source>
</evidence>
<proteinExistence type="inferred from homology"/>
<organism evidence="11 12">
    <name type="scientific">Telmatospirillum siberiense</name>
    <dbReference type="NCBI Taxonomy" id="382514"/>
    <lineage>
        <taxon>Bacteria</taxon>
        <taxon>Pseudomonadati</taxon>
        <taxon>Pseudomonadota</taxon>
        <taxon>Alphaproteobacteria</taxon>
        <taxon>Rhodospirillales</taxon>
        <taxon>Rhodospirillaceae</taxon>
        <taxon>Telmatospirillum</taxon>
    </lineage>
</organism>
<dbReference type="GO" id="GO:0015774">
    <property type="term" value="P:polysaccharide transport"/>
    <property type="evidence" value="ECO:0007669"/>
    <property type="project" value="UniProtKB-KW"/>
</dbReference>
<protein>
    <submittedName>
        <fullName evidence="11">ABC transporter permease</fullName>
    </submittedName>
</protein>
<feature type="domain" description="ABC-2 type transporter transmembrane" evidence="10">
    <location>
        <begin position="51"/>
        <end position="249"/>
    </location>
</feature>
<keyword evidence="7" id="KW-0762">Sugar transport</keyword>
<keyword evidence="7" id="KW-0625">Polysaccharide transport</keyword>
<sequence>MVQEQVVSIKSRAELASVEGIKSQKKNSMGRAWADILDGGRLYWLWTRLAYHDIKMRYRGSVIGPFWLTLSTAIMATMLGTLYAKLFHVDIQDFLPYVTIGLIVWQFISSAINEACMTFVAVSSEIRQVCLPFSSHVFRLVYRNLLVLAHNIVILPVVLVIFPPKVGMETLMLFPALLILTLNAVWLACLLGLLGARFRDLPQIVANVLQVLIFMTPIFWRPEALGEYQFLAYYNPLYAAVDILRAPMFGAWPDSTSWPMMLGVTAFGCGLTFALFTRFRGRIAYWV</sequence>
<feature type="transmembrane region" description="Helical" evidence="9">
    <location>
        <begin position="95"/>
        <end position="120"/>
    </location>
</feature>
<dbReference type="Proteomes" id="UP000233293">
    <property type="component" value="Unassembled WGS sequence"/>
</dbReference>
<keyword evidence="12" id="KW-1185">Reference proteome</keyword>
<gene>
    <name evidence="11" type="ORF">CWS72_07435</name>
</gene>
<dbReference type="GO" id="GO:0140359">
    <property type="term" value="F:ABC-type transporter activity"/>
    <property type="evidence" value="ECO:0007669"/>
    <property type="project" value="InterPro"/>
</dbReference>
<evidence type="ECO:0000256" key="9">
    <source>
        <dbReference type="SAM" id="Phobius"/>
    </source>
</evidence>
<dbReference type="EMBL" id="PIUM01000005">
    <property type="protein sequence ID" value="PKU25410.1"/>
    <property type="molecule type" value="Genomic_DNA"/>
</dbReference>
<evidence type="ECO:0000256" key="2">
    <source>
        <dbReference type="ARBA" id="ARBA00007783"/>
    </source>
</evidence>